<keyword evidence="3" id="KW-1185">Reference proteome</keyword>
<feature type="transmembrane region" description="Helical" evidence="1">
    <location>
        <begin position="60"/>
        <end position="82"/>
    </location>
</feature>
<evidence type="ECO:0000256" key="1">
    <source>
        <dbReference type="SAM" id="Phobius"/>
    </source>
</evidence>
<keyword evidence="1" id="KW-0472">Membrane</keyword>
<keyword evidence="1" id="KW-0812">Transmembrane</keyword>
<reference evidence="2 3" key="1">
    <citation type="submission" date="2018-12" db="EMBL/GenBank/DDBJ databases">
        <title>Draft genome sequence of Embleya hyalina NBRC 13850T.</title>
        <authorList>
            <person name="Komaki H."/>
            <person name="Hosoyama A."/>
            <person name="Kimura A."/>
            <person name="Ichikawa N."/>
            <person name="Tamura T."/>
        </authorList>
    </citation>
    <scope>NUCLEOTIDE SEQUENCE [LARGE SCALE GENOMIC DNA]</scope>
    <source>
        <strain evidence="2 3">NBRC 13850</strain>
    </source>
</reference>
<proteinExistence type="predicted"/>
<name>A0A401YSF6_9ACTN</name>
<feature type="transmembrane region" description="Helical" evidence="1">
    <location>
        <begin position="27"/>
        <end position="48"/>
    </location>
</feature>
<dbReference type="AlphaFoldDB" id="A0A401YSF6"/>
<evidence type="ECO:0000313" key="2">
    <source>
        <dbReference type="EMBL" id="GCD97548.1"/>
    </source>
</evidence>
<gene>
    <name evidence="2" type="ORF">EHYA_05242</name>
</gene>
<dbReference type="EMBL" id="BIFH01000024">
    <property type="protein sequence ID" value="GCD97548.1"/>
    <property type="molecule type" value="Genomic_DNA"/>
</dbReference>
<sequence length="192" mass="20209">MGSERWECVALSLHATARALRLYRLRAVAVTVVGLACTGAWFAILSAGGDGGDGAALGGWGMVPLVVGVAALVIGIGALVLARRMRRTLARHPWVTCSCRFRDPADGDGAWGPPLVIGDRAGDGTQYALTVVSMSHRWWHLHKCDGGDVWFAGDPAHGGVVSPPGGELLLWTRPSRLGRSSRPTRRANPAGA</sequence>
<protein>
    <submittedName>
        <fullName evidence="2">Uncharacterized protein</fullName>
    </submittedName>
</protein>
<accession>A0A401YSF6</accession>
<dbReference type="OrthoDB" id="4211434at2"/>
<keyword evidence="1" id="KW-1133">Transmembrane helix</keyword>
<evidence type="ECO:0000313" key="3">
    <source>
        <dbReference type="Proteomes" id="UP000286931"/>
    </source>
</evidence>
<organism evidence="2 3">
    <name type="scientific">Embleya hyalina</name>
    <dbReference type="NCBI Taxonomy" id="516124"/>
    <lineage>
        <taxon>Bacteria</taxon>
        <taxon>Bacillati</taxon>
        <taxon>Actinomycetota</taxon>
        <taxon>Actinomycetes</taxon>
        <taxon>Kitasatosporales</taxon>
        <taxon>Streptomycetaceae</taxon>
        <taxon>Embleya</taxon>
    </lineage>
</organism>
<dbReference type="RefSeq" id="WP_126639514.1">
    <property type="nucleotide sequence ID" value="NZ_BIFH01000024.1"/>
</dbReference>
<dbReference type="Proteomes" id="UP000286931">
    <property type="component" value="Unassembled WGS sequence"/>
</dbReference>
<comment type="caution">
    <text evidence="2">The sequence shown here is derived from an EMBL/GenBank/DDBJ whole genome shotgun (WGS) entry which is preliminary data.</text>
</comment>